<dbReference type="Gene3D" id="3.30.70.1350">
    <property type="entry name" value="Cation efflux protein, cytoplasmic domain"/>
    <property type="match status" value="1"/>
</dbReference>
<evidence type="ECO:0000256" key="6">
    <source>
        <dbReference type="ARBA" id="ARBA00023136"/>
    </source>
</evidence>
<dbReference type="InterPro" id="IPR058533">
    <property type="entry name" value="Cation_efflux_TM"/>
</dbReference>
<dbReference type="PANTHER" id="PTHR43840">
    <property type="entry name" value="MITOCHONDRIAL METAL TRANSPORTER 1-RELATED"/>
    <property type="match status" value="1"/>
</dbReference>
<dbReference type="PANTHER" id="PTHR43840:SF15">
    <property type="entry name" value="MITOCHONDRIAL METAL TRANSPORTER 1-RELATED"/>
    <property type="match status" value="1"/>
</dbReference>
<dbReference type="Pfam" id="PF16916">
    <property type="entry name" value="ZT_dimer"/>
    <property type="match status" value="1"/>
</dbReference>
<dbReference type="Pfam" id="PF01545">
    <property type="entry name" value="Cation_efflux"/>
    <property type="match status" value="1"/>
</dbReference>
<dbReference type="EMBL" id="UOFX01000071">
    <property type="protein sequence ID" value="VAX10437.1"/>
    <property type="molecule type" value="Genomic_DNA"/>
</dbReference>
<dbReference type="Gene3D" id="1.20.1510.10">
    <property type="entry name" value="Cation efflux protein transmembrane domain"/>
    <property type="match status" value="1"/>
</dbReference>
<reference evidence="10" key="1">
    <citation type="submission" date="2018-06" db="EMBL/GenBank/DDBJ databases">
        <authorList>
            <person name="Zhirakovskaya E."/>
        </authorList>
    </citation>
    <scope>NUCLEOTIDE SEQUENCE</scope>
</reference>
<keyword evidence="6 7" id="KW-0472">Membrane</keyword>
<evidence type="ECO:0000256" key="3">
    <source>
        <dbReference type="ARBA" id="ARBA00022448"/>
    </source>
</evidence>
<evidence type="ECO:0000256" key="5">
    <source>
        <dbReference type="ARBA" id="ARBA00022989"/>
    </source>
</evidence>
<dbReference type="InterPro" id="IPR050291">
    <property type="entry name" value="CDF_Transporter"/>
</dbReference>
<evidence type="ECO:0000259" key="9">
    <source>
        <dbReference type="Pfam" id="PF16916"/>
    </source>
</evidence>
<comment type="subcellular location">
    <subcellularLocation>
        <location evidence="1">Membrane</location>
        <topology evidence="1">Multi-pass membrane protein</topology>
    </subcellularLocation>
</comment>
<dbReference type="AlphaFoldDB" id="A0A3B1C0K8"/>
<sequence>MAENTPIVEQRFQAIQQAAIVGALVNLLLAVVKTLVGVVAQSQSLVADGIHSLSDLLSDGLVYFVSRHARHGPDSDHPYGHGRFETMATMALGGLLILVALGICWDAFLRMLAPETLLEPSAIALYAAGFSIIANEALFIYTLRVGKRVKSDLLLANAWHHRSDAVSSVAVLVGIGGTMAGLPYMDAVAAIGVAIMIAKIGWDLGWGAAQELVDVGLPEERVQAIKTTIATVGGVRDFHMLRTRSLGGRAAVDVHVLVEPRLSVSEGHMIGLMVEQELKQGIEEIEDVTIHIDSENDESAILSNALPLRTEALLMLDQCWRGIDKTVANNRITLHYLNGQIEVELYFDKSESPDPVEIEHLKSAVAGEKIFGEVRVFVG</sequence>
<keyword evidence="3" id="KW-0813">Transport</keyword>
<dbReference type="GO" id="GO:0008324">
    <property type="term" value="F:monoatomic cation transmembrane transporter activity"/>
    <property type="evidence" value="ECO:0007669"/>
    <property type="project" value="InterPro"/>
</dbReference>
<dbReference type="GO" id="GO:0016020">
    <property type="term" value="C:membrane"/>
    <property type="evidence" value="ECO:0007669"/>
    <property type="project" value="UniProtKB-SubCell"/>
</dbReference>
<dbReference type="NCBIfam" id="TIGR01297">
    <property type="entry name" value="CDF"/>
    <property type="match status" value="1"/>
</dbReference>
<accession>A0A3B1C0K8</accession>
<dbReference type="SUPFAM" id="SSF160240">
    <property type="entry name" value="Cation efflux protein cytoplasmic domain-like"/>
    <property type="match status" value="1"/>
</dbReference>
<dbReference type="InterPro" id="IPR002524">
    <property type="entry name" value="Cation_efflux"/>
</dbReference>
<dbReference type="SUPFAM" id="SSF161111">
    <property type="entry name" value="Cation efflux protein transmembrane domain-like"/>
    <property type="match status" value="1"/>
</dbReference>
<keyword evidence="5 7" id="KW-1133">Transmembrane helix</keyword>
<evidence type="ECO:0000256" key="2">
    <source>
        <dbReference type="ARBA" id="ARBA00008114"/>
    </source>
</evidence>
<feature type="transmembrane region" description="Helical" evidence="7">
    <location>
        <begin position="123"/>
        <end position="143"/>
    </location>
</feature>
<protein>
    <submittedName>
        <fullName evidence="10">Cobalt-zinc-cadmium resistance protein</fullName>
    </submittedName>
</protein>
<proteinExistence type="inferred from homology"/>
<evidence type="ECO:0000313" key="10">
    <source>
        <dbReference type="EMBL" id="VAX10437.1"/>
    </source>
</evidence>
<evidence type="ECO:0000259" key="8">
    <source>
        <dbReference type="Pfam" id="PF01545"/>
    </source>
</evidence>
<feature type="domain" description="Cation efflux protein cytoplasmic" evidence="9">
    <location>
        <begin position="217"/>
        <end position="294"/>
    </location>
</feature>
<name>A0A3B1C0K8_9ZZZZ</name>
<feature type="domain" description="Cation efflux protein transmembrane" evidence="8">
    <location>
        <begin position="20"/>
        <end position="213"/>
    </location>
</feature>
<comment type="similarity">
    <text evidence="2">Belongs to the cation diffusion facilitator (CDF) transporter (TC 2.A.4) family.</text>
</comment>
<dbReference type="InterPro" id="IPR036837">
    <property type="entry name" value="Cation_efflux_CTD_sf"/>
</dbReference>
<dbReference type="FunFam" id="1.20.1510.10:FF:000006">
    <property type="entry name" value="Divalent cation efflux transporter"/>
    <property type="match status" value="1"/>
</dbReference>
<evidence type="ECO:0000256" key="1">
    <source>
        <dbReference type="ARBA" id="ARBA00004141"/>
    </source>
</evidence>
<feature type="transmembrane region" description="Helical" evidence="7">
    <location>
        <begin position="87"/>
        <end position="108"/>
    </location>
</feature>
<evidence type="ECO:0000256" key="4">
    <source>
        <dbReference type="ARBA" id="ARBA00022692"/>
    </source>
</evidence>
<organism evidence="10">
    <name type="scientific">hydrothermal vent metagenome</name>
    <dbReference type="NCBI Taxonomy" id="652676"/>
    <lineage>
        <taxon>unclassified sequences</taxon>
        <taxon>metagenomes</taxon>
        <taxon>ecological metagenomes</taxon>
    </lineage>
</organism>
<gene>
    <name evidence="10" type="ORF">MNBD_GAMMA26-197</name>
</gene>
<evidence type="ECO:0000256" key="7">
    <source>
        <dbReference type="SAM" id="Phobius"/>
    </source>
</evidence>
<dbReference type="InterPro" id="IPR027470">
    <property type="entry name" value="Cation_efflux_CTD"/>
</dbReference>
<dbReference type="InterPro" id="IPR027469">
    <property type="entry name" value="Cation_efflux_TMD_sf"/>
</dbReference>
<keyword evidence="4 7" id="KW-0812">Transmembrane</keyword>